<keyword evidence="2" id="KW-0479">Metal-binding</keyword>
<keyword evidence="2" id="KW-0863">Zinc-finger</keyword>
<accession>A0A554WNQ9</accession>
<dbReference type="Proteomes" id="UP000320225">
    <property type="component" value="Unassembled WGS sequence"/>
</dbReference>
<dbReference type="EMBL" id="VJND01000008">
    <property type="protein sequence ID" value="TSE25215.1"/>
    <property type="molecule type" value="Genomic_DNA"/>
</dbReference>
<dbReference type="AlphaFoldDB" id="A0A554WNQ9"/>
<feature type="domain" description="Zinc finger CHCC-type" evidence="1">
    <location>
        <begin position="48"/>
        <end position="71"/>
    </location>
</feature>
<sequence>MKFFFSLVTMSATATHAPAIVELTASDLNAHGGIHCPHPKAGMELWNSHPRVFLDVAKTGEAQCPYCGTVYRLRETAGASGWSH</sequence>
<proteinExistence type="predicted"/>
<evidence type="ECO:0000259" key="1">
    <source>
        <dbReference type="Pfam" id="PF10276"/>
    </source>
</evidence>
<dbReference type="InterPro" id="IPR019401">
    <property type="entry name" value="Znf_CHCC"/>
</dbReference>
<comment type="caution">
    <text evidence="2">The sequence shown here is derived from an EMBL/GenBank/DDBJ whole genome shotgun (WGS) entry which is preliminary data.</text>
</comment>
<dbReference type="Pfam" id="PF10276">
    <property type="entry name" value="zf-CHCC"/>
    <property type="match status" value="1"/>
</dbReference>
<gene>
    <name evidence="2" type="ORF">Tsedi_01461</name>
</gene>
<keyword evidence="3" id="KW-1185">Reference proteome</keyword>
<evidence type="ECO:0000313" key="2">
    <source>
        <dbReference type="EMBL" id="TSE25215.1"/>
    </source>
</evidence>
<name>A0A554WNQ9_9BURK</name>
<organism evidence="2 3">
    <name type="scientific">Tepidimonas sediminis</name>
    <dbReference type="NCBI Taxonomy" id="2588941"/>
    <lineage>
        <taxon>Bacteria</taxon>
        <taxon>Pseudomonadati</taxon>
        <taxon>Pseudomonadota</taxon>
        <taxon>Betaproteobacteria</taxon>
        <taxon>Burkholderiales</taxon>
        <taxon>Tepidimonas</taxon>
    </lineage>
</organism>
<reference evidence="2 3" key="1">
    <citation type="submission" date="2019-07" db="EMBL/GenBank/DDBJ databases">
        <title>Tepidimonas sediminis YIM 72259 draft genome.</title>
        <authorList>
            <person name="Da Costa M.S."/>
            <person name="Froufe H.J.C."/>
            <person name="Egas C."/>
            <person name="Albuquerque L."/>
        </authorList>
    </citation>
    <scope>NUCLEOTIDE SEQUENCE [LARGE SCALE GENOMIC DNA]</scope>
    <source>
        <strain evidence="2 3">YIM 72259</strain>
    </source>
</reference>
<dbReference type="GO" id="GO:0008270">
    <property type="term" value="F:zinc ion binding"/>
    <property type="evidence" value="ECO:0007669"/>
    <property type="project" value="UniProtKB-KW"/>
</dbReference>
<keyword evidence="2" id="KW-0862">Zinc</keyword>
<dbReference type="Gene3D" id="2.60.260.40">
    <property type="entry name" value="q5lls5 like domains"/>
    <property type="match status" value="1"/>
</dbReference>
<protein>
    <submittedName>
        <fullName evidence="2">Zinc-finger domain protein</fullName>
    </submittedName>
</protein>
<evidence type="ECO:0000313" key="3">
    <source>
        <dbReference type="Proteomes" id="UP000320225"/>
    </source>
</evidence>